<keyword evidence="2" id="KW-1185">Reference proteome</keyword>
<organism evidence="1 2">
    <name type="scientific">Riemerella columbipharyngis</name>
    <dbReference type="NCBI Taxonomy" id="1071918"/>
    <lineage>
        <taxon>Bacteria</taxon>
        <taxon>Pseudomonadati</taxon>
        <taxon>Bacteroidota</taxon>
        <taxon>Flavobacteriia</taxon>
        <taxon>Flavobacteriales</taxon>
        <taxon>Weeksellaceae</taxon>
        <taxon>Riemerella</taxon>
    </lineage>
</organism>
<accession>A0A1G6ZS35</accession>
<name>A0A1G6ZS35_9FLAO</name>
<evidence type="ECO:0000313" key="2">
    <source>
        <dbReference type="Proteomes" id="UP000198517"/>
    </source>
</evidence>
<protein>
    <recommendedName>
        <fullName evidence="3">DUF2750 domain-containing protein</fullName>
    </recommendedName>
</protein>
<evidence type="ECO:0008006" key="3">
    <source>
        <dbReference type="Google" id="ProtNLM"/>
    </source>
</evidence>
<dbReference type="STRING" id="1071918.SAMN05421544_102181"/>
<proteinExistence type="predicted"/>
<evidence type="ECO:0000313" key="1">
    <source>
        <dbReference type="EMBL" id="SDE05203.1"/>
    </source>
</evidence>
<dbReference type="Proteomes" id="UP000198517">
    <property type="component" value="Unassembled WGS sequence"/>
</dbReference>
<dbReference type="Pfam" id="PF11042">
    <property type="entry name" value="DUF2750"/>
    <property type="match status" value="1"/>
</dbReference>
<dbReference type="RefSeq" id="WP_092735890.1">
    <property type="nucleotide sequence ID" value="NZ_FNAS01000002.1"/>
</dbReference>
<dbReference type="AlphaFoldDB" id="A0A1G6ZS35"/>
<gene>
    <name evidence="1" type="ORF">SAMN05421544_102181</name>
</gene>
<dbReference type="EMBL" id="FNAS01000002">
    <property type="protein sequence ID" value="SDE05203.1"/>
    <property type="molecule type" value="Genomic_DNA"/>
</dbReference>
<reference evidence="1 2" key="1">
    <citation type="submission" date="2016-10" db="EMBL/GenBank/DDBJ databases">
        <authorList>
            <person name="de Groot N.N."/>
        </authorList>
    </citation>
    <scope>NUCLEOTIDE SEQUENCE [LARGE SCALE GENOMIC DNA]</scope>
    <source>
        <strain evidence="1 2">DSM 24015</strain>
    </source>
</reference>
<sequence>MTNRKKEINSILSLKIEEIYLLSIKRIAEYEEVWILDDDGILTYGDEEQIYFPIWPEKIFAELNAINEWEAAQPYSIPLEEFLLDFIPNLIENNYFLSVFPRENAENFIVHPKDFARDINEYIDEYFGESYELTYL</sequence>
<dbReference type="InterPro" id="IPR021284">
    <property type="entry name" value="DUF2750"/>
</dbReference>
<dbReference type="OrthoDB" id="2936081at2"/>